<organism evidence="3 4">
    <name type="scientific">Coemansia reversa (strain ATCC 12441 / NRRL 1564)</name>
    <dbReference type="NCBI Taxonomy" id="763665"/>
    <lineage>
        <taxon>Eukaryota</taxon>
        <taxon>Fungi</taxon>
        <taxon>Fungi incertae sedis</taxon>
        <taxon>Zoopagomycota</taxon>
        <taxon>Kickxellomycotina</taxon>
        <taxon>Kickxellomycetes</taxon>
        <taxon>Kickxellales</taxon>
        <taxon>Kickxellaceae</taxon>
        <taxon>Coemansia</taxon>
    </lineage>
</organism>
<gene>
    <name evidence="3" type="ORF">COEREDRAFT_5506</name>
</gene>
<proteinExistence type="predicted"/>
<evidence type="ECO:0000256" key="2">
    <source>
        <dbReference type="SAM" id="MobiDB-lite"/>
    </source>
</evidence>
<dbReference type="EMBL" id="KZ303486">
    <property type="protein sequence ID" value="PIA19692.1"/>
    <property type="molecule type" value="Genomic_DNA"/>
</dbReference>
<dbReference type="OrthoDB" id="5598066at2759"/>
<feature type="coiled-coil region" evidence="1">
    <location>
        <begin position="209"/>
        <end position="236"/>
    </location>
</feature>
<sequence length="262" mass="28959">MASEEGDSSELQEATIFDTGVEQNGGFSGAADEEDDFGDFGDFELDDFSNTSELHTPLTTIMPTQNHPSIESVLTRGGALFGQSAEDGIQTEALEDCLAHVFGSPSNFIEEKTTESLPQVDLLSKCQIESYISKISRGPALEETEPRLLRNMLVVAMRTDLSDEYKELLLTPLSQLESRINVLGKISPTNSLLALDEIRQISTLELDFMESDTRQIEQLQHALDSITQLIETKEQEITKQNDSISAYNQVIQTLVAQASKLH</sequence>
<protein>
    <submittedName>
        <fullName evidence="3">Uncharacterized protein</fullName>
    </submittedName>
</protein>
<feature type="compositionally biased region" description="Acidic residues" evidence="2">
    <location>
        <begin position="31"/>
        <end position="40"/>
    </location>
</feature>
<evidence type="ECO:0000313" key="4">
    <source>
        <dbReference type="Proteomes" id="UP000242474"/>
    </source>
</evidence>
<feature type="compositionally biased region" description="Acidic residues" evidence="2">
    <location>
        <begin position="1"/>
        <end position="10"/>
    </location>
</feature>
<name>A0A2G5BL49_COERN</name>
<keyword evidence="4" id="KW-1185">Reference proteome</keyword>
<accession>A0A2G5BL49</accession>
<reference evidence="3 4" key="1">
    <citation type="journal article" date="2015" name="Genome Biol. Evol.">
        <title>Phylogenomic analyses indicate that early fungi evolved digesting cell walls of algal ancestors of land plants.</title>
        <authorList>
            <person name="Chang Y."/>
            <person name="Wang S."/>
            <person name="Sekimoto S."/>
            <person name="Aerts A.L."/>
            <person name="Choi C."/>
            <person name="Clum A."/>
            <person name="LaButti K.M."/>
            <person name="Lindquist E.A."/>
            <person name="Yee Ngan C."/>
            <person name="Ohm R.A."/>
            <person name="Salamov A.A."/>
            <person name="Grigoriev I.V."/>
            <person name="Spatafora J.W."/>
            <person name="Berbee M.L."/>
        </authorList>
    </citation>
    <scope>NUCLEOTIDE SEQUENCE [LARGE SCALE GENOMIC DNA]</scope>
    <source>
        <strain evidence="3 4">NRRL 1564</strain>
    </source>
</reference>
<evidence type="ECO:0000256" key="1">
    <source>
        <dbReference type="SAM" id="Coils"/>
    </source>
</evidence>
<dbReference type="Proteomes" id="UP000242474">
    <property type="component" value="Unassembled WGS sequence"/>
</dbReference>
<dbReference type="AlphaFoldDB" id="A0A2G5BL49"/>
<keyword evidence="1" id="KW-0175">Coiled coil</keyword>
<feature type="region of interest" description="Disordered" evidence="2">
    <location>
        <begin position="1"/>
        <end position="40"/>
    </location>
</feature>
<evidence type="ECO:0000313" key="3">
    <source>
        <dbReference type="EMBL" id="PIA19692.1"/>
    </source>
</evidence>